<dbReference type="CDD" id="cd06580">
    <property type="entry name" value="TM_PBP1_transp_TpRbsC_like"/>
    <property type="match status" value="1"/>
</dbReference>
<protein>
    <submittedName>
        <fullName evidence="7">Simple sugar transport system permease protein</fullName>
    </submittedName>
</protein>
<dbReference type="PANTHER" id="PTHR47089">
    <property type="entry name" value="ABC TRANSPORTER, PERMEASE PROTEIN"/>
    <property type="match status" value="1"/>
</dbReference>
<feature type="transmembrane region" description="Helical" evidence="6">
    <location>
        <begin position="316"/>
        <end position="334"/>
    </location>
</feature>
<evidence type="ECO:0000313" key="8">
    <source>
        <dbReference type="Proteomes" id="UP000199630"/>
    </source>
</evidence>
<evidence type="ECO:0000256" key="2">
    <source>
        <dbReference type="ARBA" id="ARBA00022475"/>
    </source>
</evidence>
<dbReference type="AlphaFoldDB" id="A0A1I3NNC7"/>
<feature type="transmembrane region" description="Helical" evidence="6">
    <location>
        <begin position="64"/>
        <end position="82"/>
    </location>
</feature>
<feature type="transmembrane region" description="Helical" evidence="6">
    <location>
        <begin position="190"/>
        <end position="212"/>
    </location>
</feature>
<organism evidence="7 8">
    <name type="scientific">Celeribacter neptunius</name>
    <dbReference type="NCBI Taxonomy" id="588602"/>
    <lineage>
        <taxon>Bacteria</taxon>
        <taxon>Pseudomonadati</taxon>
        <taxon>Pseudomonadota</taxon>
        <taxon>Alphaproteobacteria</taxon>
        <taxon>Rhodobacterales</taxon>
        <taxon>Roseobacteraceae</taxon>
        <taxon>Celeribacter</taxon>
    </lineage>
</organism>
<feature type="transmembrane region" description="Helical" evidence="6">
    <location>
        <begin position="94"/>
        <end position="111"/>
    </location>
</feature>
<feature type="transmembrane region" description="Helical" evidence="6">
    <location>
        <begin position="279"/>
        <end position="304"/>
    </location>
</feature>
<dbReference type="PANTHER" id="PTHR47089:SF1">
    <property type="entry name" value="GUANOSINE ABC TRANSPORTER PERMEASE PROTEIN NUPP"/>
    <property type="match status" value="1"/>
</dbReference>
<dbReference type="GO" id="GO:0005886">
    <property type="term" value="C:plasma membrane"/>
    <property type="evidence" value="ECO:0007669"/>
    <property type="project" value="UniProtKB-SubCell"/>
</dbReference>
<dbReference type="OrthoDB" id="9809785at2"/>
<dbReference type="Proteomes" id="UP000199630">
    <property type="component" value="Unassembled WGS sequence"/>
</dbReference>
<keyword evidence="7" id="KW-0813">Transport</keyword>
<evidence type="ECO:0000256" key="1">
    <source>
        <dbReference type="ARBA" id="ARBA00004651"/>
    </source>
</evidence>
<evidence type="ECO:0000256" key="3">
    <source>
        <dbReference type="ARBA" id="ARBA00022692"/>
    </source>
</evidence>
<dbReference type="RefSeq" id="WP_090059479.1">
    <property type="nucleotide sequence ID" value="NZ_FORH01000002.1"/>
</dbReference>
<dbReference type="Pfam" id="PF02653">
    <property type="entry name" value="BPD_transp_2"/>
    <property type="match status" value="1"/>
</dbReference>
<gene>
    <name evidence="7" type="ORF">SAMN04487991_1422</name>
</gene>
<keyword evidence="2" id="KW-1003">Cell membrane</keyword>
<evidence type="ECO:0000313" key="7">
    <source>
        <dbReference type="EMBL" id="SFJ10781.1"/>
    </source>
</evidence>
<dbReference type="STRING" id="588602.SAMN04487991_1422"/>
<reference evidence="8" key="1">
    <citation type="submission" date="2016-10" db="EMBL/GenBank/DDBJ databases">
        <authorList>
            <person name="Varghese N."/>
            <person name="Submissions S."/>
        </authorList>
    </citation>
    <scope>NUCLEOTIDE SEQUENCE [LARGE SCALE GENOMIC DNA]</scope>
    <source>
        <strain evidence="8">DSM 26471</strain>
    </source>
</reference>
<accession>A0A1I3NNC7</accession>
<sequence>MSTIRLQRMPIAPARIALVLRLLSVVLALLTTAILLWATGRDPIALGAKVLSSTFGSSFGLEDLALLFSPLIYCGLAVAVALRIGAWNIGAEGQFNFGAFCATGIALFVPGPTWLMLPLMALAGMIGGALWILVPTLARAYADVSELITTLLMNFIAMLLVYWVATGPWLDPSGMALATTARLPVSVPPIWGIVHWGLPVAVMLAIALALVFTYTRWGYEVRIAGANPGAAAYAGMPVKRQLIAVMLLSGALAGLGGMMEAAGTVGRLQGGISNNYGYIGIMVAVLARAAPLGVLATAFFMAVILNGGIVLQSQGLTTHTVLAVTGLILLYAAIGDEAAHYKILRNKTGES</sequence>
<evidence type="ECO:0000256" key="5">
    <source>
        <dbReference type="ARBA" id="ARBA00023136"/>
    </source>
</evidence>
<evidence type="ECO:0000256" key="4">
    <source>
        <dbReference type="ARBA" id="ARBA00022989"/>
    </source>
</evidence>
<keyword evidence="3 6" id="KW-0812">Transmembrane</keyword>
<keyword evidence="7" id="KW-0762">Sugar transport</keyword>
<dbReference type="EMBL" id="FORH01000002">
    <property type="protein sequence ID" value="SFJ10781.1"/>
    <property type="molecule type" value="Genomic_DNA"/>
</dbReference>
<comment type="subcellular location">
    <subcellularLocation>
        <location evidence="1">Cell membrane</location>
        <topology evidence="1">Multi-pass membrane protein</topology>
    </subcellularLocation>
</comment>
<dbReference type="GO" id="GO:0022857">
    <property type="term" value="F:transmembrane transporter activity"/>
    <property type="evidence" value="ECO:0007669"/>
    <property type="project" value="InterPro"/>
</dbReference>
<keyword evidence="8" id="KW-1185">Reference proteome</keyword>
<dbReference type="InterPro" id="IPR001851">
    <property type="entry name" value="ABC_transp_permease"/>
</dbReference>
<keyword evidence="5 6" id="KW-0472">Membrane</keyword>
<proteinExistence type="predicted"/>
<evidence type="ECO:0000256" key="6">
    <source>
        <dbReference type="SAM" id="Phobius"/>
    </source>
</evidence>
<name>A0A1I3NNC7_9RHOB</name>
<feature type="transmembrane region" description="Helical" evidence="6">
    <location>
        <begin position="242"/>
        <end position="259"/>
    </location>
</feature>
<feature type="transmembrane region" description="Helical" evidence="6">
    <location>
        <begin position="150"/>
        <end position="170"/>
    </location>
</feature>
<keyword evidence="4 6" id="KW-1133">Transmembrane helix</keyword>
<feature type="transmembrane region" description="Helical" evidence="6">
    <location>
        <begin position="117"/>
        <end position="138"/>
    </location>
</feature>